<dbReference type="InterPro" id="IPR037171">
    <property type="entry name" value="NagB/RpiA_transferase-like"/>
</dbReference>
<evidence type="ECO:0000313" key="9">
    <source>
        <dbReference type="EMBL" id="GAA0710000.1"/>
    </source>
</evidence>
<keyword evidence="10" id="KW-1185">Reference proteome</keyword>
<dbReference type="NCBIfam" id="TIGR01198">
    <property type="entry name" value="pgl"/>
    <property type="match status" value="1"/>
</dbReference>
<feature type="domain" description="Glucosamine/galactosamine-6-phosphate isomerase" evidence="8">
    <location>
        <begin position="26"/>
        <end position="236"/>
    </location>
</feature>
<dbReference type="PANTHER" id="PTHR11054:SF0">
    <property type="entry name" value="6-PHOSPHOGLUCONOLACTONASE"/>
    <property type="match status" value="1"/>
</dbReference>
<comment type="caution">
    <text evidence="9">The sequence shown here is derived from an EMBL/GenBank/DDBJ whole genome shotgun (WGS) entry which is preliminary data.</text>
</comment>
<protein>
    <recommendedName>
        <fullName evidence="6 7">6-phosphogluconolactonase</fullName>
        <shortName evidence="7">6PGL</shortName>
        <ecNumber evidence="5 7">3.1.1.31</ecNumber>
    </recommendedName>
</protein>
<keyword evidence="7" id="KW-0378">Hydrolase</keyword>
<accession>A0ABN1IE32</accession>
<comment type="similarity">
    <text evidence="4 7">Belongs to the glucosamine/galactosamine-6-phosphate isomerase family. 6-phosphogluconolactonase subfamily.</text>
</comment>
<proteinExistence type="inferred from homology"/>
<evidence type="ECO:0000256" key="3">
    <source>
        <dbReference type="ARBA" id="ARBA00004961"/>
    </source>
</evidence>
<evidence type="ECO:0000313" key="10">
    <source>
        <dbReference type="Proteomes" id="UP001501523"/>
    </source>
</evidence>
<dbReference type="Gene3D" id="3.40.50.1360">
    <property type="match status" value="1"/>
</dbReference>
<comment type="pathway">
    <text evidence="3 7">Carbohydrate degradation; pentose phosphate pathway; D-ribulose 5-phosphate from D-glucose 6-phosphate (oxidative stage): step 2/3.</text>
</comment>
<dbReference type="InterPro" id="IPR005900">
    <property type="entry name" value="6-phosphogluconolactonase_DevB"/>
</dbReference>
<dbReference type="Proteomes" id="UP001501523">
    <property type="component" value="Unassembled WGS sequence"/>
</dbReference>
<dbReference type="InterPro" id="IPR039104">
    <property type="entry name" value="6PGL"/>
</dbReference>
<sequence length="250" mass="25947">MSTPTSVVASARAARVVWHAAANESGWIEAAVAGVRDALQAGLAEADEAWLLLSGGTTPAPVYGALARQALDWAQVVVSLVDDRDVDPAATGSNARLIRDTLLQDRAASARFVPLRESAPTLDAAVVASNARWPFPSARATFAVAVLGMGDDGHTASLFPGAANLDAALVSREPYAAIDATGCPVAGAWTQRISLTPSGLAAARRRLLLIRGADKRAVLERALTPGDARDAPIRAAIDLQGAPLDVFWCP</sequence>
<comment type="function">
    <text evidence="2 7">Hydrolysis of 6-phosphogluconolactone to 6-phosphogluconate.</text>
</comment>
<evidence type="ECO:0000256" key="1">
    <source>
        <dbReference type="ARBA" id="ARBA00000832"/>
    </source>
</evidence>
<dbReference type="PANTHER" id="PTHR11054">
    <property type="entry name" value="6-PHOSPHOGLUCONOLACTONASE"/>
    <property type="match status" value="1"/>
</dbReference>
<gene>
    <name evidence="7 9" type="primary">pgl</name>
    <name evidence="9" type="ORF">GCM10009105_10880</name>
</gene>
<evidence type="ECO:0000256" key="7">
    <source>
        <dbReference type="RuleBase" id="RU365095"/>
    </source>
</evidence>
<dbReference type="EMBL" id="BAAAEU010000005">
    <property type="protein sequence ID" value="GAA0710000.1"/>
    <property type="molecule type" value="Genomic_DNA"/>
</dbReference>
<organism evidence="9 10">
    <name type="scientific">Dokdonella soli</name>
    <dbReference type="NCBI Taxonomy" id="529810"/>
    <lineage>
        <taxon>Bacteria</taxon>
        <taxon>Pseudomonadati</taxon>
        <taxon>Pseudomonadota</taxon>
        <taxon>Gammaproteobacteria</taxon>
        <taxon>Lysobacterales</taxon>
        <taxon>Rhodanobacteraceae</taxon>
        <taxon>Dokdonella</taxon>
    </lineage>
</organism>
<dbReference type="RefSeq" id="WP_343787978.1">
    <property type="nucleotide sequence ID" value="NZ_BAAAEU010000005.1"/>
</dbReference>
<evidence type="ECO:0000256" key="2">
    <source>
        <dbReference type="ARBA" id="ARBA00002681"/>
    </source>
</evidence>
<dbReference type="EC" id="3.1.1.31" evidence="5 7"/>
<dbReference type="Pfam" id="PF01182">
    <property type="entry name" value="Glucosamine_iso"/>
    <property type="match status" value="1"/>
</dbReference>
<evidence type="ECO:0000256" key="4">
    <source>
        <dbReference type="ARBA" id="ARBA00010662"/>
    </source>
</evidence>
<comment type="catalytic activity">
    <reaction evidence="1 7">
        <text>6-phospho-D-glucono-1,5-lactone + H2O = 6-phospho-D-gluconate + H(+)</text>
        <dbReference type="Rhea" id="RHEA:12556"/>
        <dbReference type="ChEBI" id="CHEBI:15377"/>
        <dbReference type="ChEBI" id="CHEBI:15378"/>
        <dbReference type="ChEBI" id="CHEBI:57955"/>
        <dbReference type="ChEBI" id="CHEBI:58759"/>
        <dbReference type="EC" id="3.1.1.31"/>
    </reaction>
</comment>
<dbReference type="InterPro" id="IPR006148">
    <property type="entry name" value="Glc/Gal-6P_isomerase"/>
</dbReference>
<dbReference type="SUPFAM" id="SSF100950">
    <property type="entry name" value="NagB/RpiA/CoA transferase-like"/>
    <property type="match status" value="1"/>
</dbReference>
<evidence type="ECO:0000256" key="5">
    <source>
        <dbReference type="ARBA" id="ARBA00013198"/>
    </source>
</evidence>
<evidence type="ECO:0000259" key="8">
    <source>
        <dbReference type="Pfam" id="PF01182"/>
    </source>
</evidence>
<name>A0ABN1IE32_9GAMM</name>
<reference evidence="9 10" key="1">
    <citation type="journal article" date="2019" name="Int. J. Syst. Evol. Microbiol.">
        <title>The Global Catalogue of Microorganisms (GCM) 10K type strain sequencing project: providing services to taxonomists for standard genome sequencing and annotation.</title>
        <authorList>
            <consortium name="The Broad Institute Genomics Platform"/>
            <consortium name="The Broad Institute Genome Sequencing Center for Infectious Disease"/>
            <person name="Wu L."/>
            <person name="Ma J."/>
        </authorList>
    </citation>
    <scope>NUCLEOTIDE SEQUENCE [LARGE SCALE GENOMIC DNA]</scope>
    <source>
        <strain evidence="9 10">JCM 15421</strain>
    </source>
</reference>
<evidence type="ECO:0000256" key="6">
    <source>
        <dbReference type="ARBA" id="ARBA00020337"/>
    </source>
</evidence>